<feature type="region of interest" description="Disordered" evidence="9">
    <location>
        <begin position="546"/>
        <end position="569"/>
    </location>
</feature>
<organism evidence="13 14">
    <name type="scientific">Amphibalanus amphitrite</name>
    <name type="common">Striped barnacle</name>
    <name type="synonym">Balanus amphitrite</name>
    <dbReference type="NCBI Taxonomy" id="1232801"/>
    <lineage>
        <taxon>Eukaryota</taxon>
        <taxon>Metazoa</taxon>
        <taxon>Ecdysozoa</taxon>
        <taxon>Arthropoda</taxon>
        <taxon>Crustacea</taxon>
        <taxon>Multicrustacea</taxon>
        <taxon>Cirripedia</taxon>
        <taxon>Thoracica</taxon>
        <taxon>Thoracicalcarea</taxon>
        <taxon>Balanomorpha</taxon>
        <taxon>Balanoidea</taxon>
        <taxon>Balanidae</taxon>
        <taxon>Amphibalaninae</taxon>
        <taxon>Amphibalanus</taxon>
    </lineage>
</organism>
<evidence type="ECO:0000256" key="6">
    <source>
        <dbReference type="ARBA" id="ARBA00022912"/>
    </source>
</evidence>
<feature type="compositionally biased region" description="Basic and acidic residues" evidence="9">
    <location>
        <begin position="598"/>
        <end position="608"/>
    </location>
</feature>
<evidence type="ECO:0000256" key="1">
    <source>
        <dbReference type="ARBA" id="ARBA00004245"/>
    </source>
</evidence>
<feature type="region of interest" description="Disordered" evidence="9">
    <location>
        <begin position="31"/>
        <end position="68"/>
    </location>
</feature>
<feature type="compositionally biased region" description="Low complexity" evidence="9">
    <location>
        <begin position="48"/>
        <end position="59"/>
    </location>
</feature>
<dbReference type="PROSITE" id="PS50056">
    <property type="entry name" value="TYR_PHOSPHATASE_2"/>
    <property type="match status" value="1"/>
</dbReference>
<name>A0A6A4XFG6_AMPAM</name>
<dbReference type="PANTHER" id="PTHR45864:SF2">
    <property type="entry name" value="PROTEIN PHOSPHATASE SLINGSHOT"/>
    <property type="match status" value="1"/>
</dbReference>
<comment type="caution">
    <text evidence="13">The sequence shown here is derived from an EMBL/GenBank/DDBJ whole genome shotgun (WGS) entry which is preliminary data.</text>
</comment>
<proteinExistence type="inferred from homology"/>
<dbReference type="InterPro" id="IPR000340">
    <property type="entry name" value="Dual-sp_phosphatase_cat-dom"/>
</dbReference>
<dbReference type="PROSITE" id="PS50054">
    <property type="entry name" value="TYR_PHOSPHATASE_DUAL"/>
    <property type="match status" value="1"/>
</dbReference>
<feature type="region of interest" description="Disordered" evidence="9">
    <location>
        <begin position="691"/>
        <end position="717"/>
    </location>
</feature>
<dbReference type="GO" id="GO:0003779">
    <property type="term" value="F:actin binding"/>
    <property type="evidence" value="ECO:0007669"/>
    <property type="project" value="InterPro"/>
</dbReference>
<dbReference type="InterPro" id="IPR029021">
    <property type="entry name" value="Prot-tyrosine_phosphatase-like"/>
</dbReference>
<evidence type="ECO:0000256" key="3">
    <source>
        <dbReference type="ARBA" id="ARBA00013081"/>
    </source>
</evidence>
<comment type="similarity">
    <text evidence="2">Belongs to the protein-tyrosine phosphatase family.</text>
</comment>
<evidence type="ECO:0000259" key="12">
    <source>
        <dbReference type="PROSITE" id="PS51998"/>
    </source>
</evidence>
<dbReference type="EC" id="3.1.3.16" evidence="3"/>
<sequence>MGVQHVRTTFKFPARQCVFAVKGTSMVVSRARSPAPAGSGPGSGSGSGPATVTAAASEGSGSGGSGAVRLESEHVGRSRYLVVVASPAADECCLLGIDCQRRTTIGLVHRLLSETETSLDGDGAIVVRTAGDSHIFKPVSVQAMWSALQTLNRCRSLVPRPVARFDWVSSYERLVSSDQSCLNEWHAMEDIEYRRPYSPNCLPARPTEREEKERMIRGRLREIMLSVDLDQVTSKELRSRLEEQMGCSLKDFKGFIDAEMLVIMGQMDHASCIFEHLYLGSEWNASDLEELKRNGIGHIVNVTREIDNFFPGRFQYLNVRVYDEEATELLKHWDKTFKFIDKAKSEGSRVLVHCRMGVSRSAAVVVAYAMKAYGWSYDKALKYVREKRSCIKPNASFIRQLETYQGILDASRQRHNSLWRSKSETNLQCGRLLSPVLPPCDQIDDVCDVSAPCGPESPAEPPASRPKSWSPADNLADSLIAQMNGSAPGSYGRPQRSRSRSQTLPGDAPRVRRYSVSQHQRVPCNGQDYSVSQNQAVNLSLPLEPLEGALRPDPQPGDPNGVRQPAPGARRDLGGELWWRCALRRADPPKPAAGLVRRHTEDIERRSSSSDGARGSCGSVELALPSRQSSWSSLEGALLRANGLQSPSRSSSWGSYDAAHTVRMSVQLRQPSAVPRTGSFTVSLVNLAGASSPCRPAASSVSLTDELPSDGELQTTPGQVRRLARQLEARDPAPPPPPGSPPSPPAPVARSASLDRTERARAPAAFPLITQSDRTERTAQKPPPPPLTHAHRAGQPSRRRLHGKTHPLSKLDVRTRHVSSVFNTM</sequence>
<evidence type="ECO:0000259" key="11">
    <source>
        <dbReference type="PROSITE" id="PS50056"/>
    </source>
</evidence>
<feature type="compositionally biased region" description="Basic residues" evidence="9">
    <location>
        <begin position="789"/>
        <end position="807"/>
    </location>
</feature>
<dbReference type="Proteomes" id="UP000440578">
    <property type="component" value="Unassembled WGS sequence"/>
</dbReference>
<dbReference type="Pfam" id="PF08766">
    <property type="entry name" value="DEK_C"/>
    <property type="match status" value="1"/>
</dbReference>
<evidence type="ECO:0000256" key="9">
    <source>
        <dbReference type="SAM" id="MobiDB-lite"/>
    </source>
</evidence>
<feature type="compositionally biased region" description="Low complexity" evidence="9">
    <location>
        <begin position="609"/>
        <end position="619"/>
    </location>
</feature>
<dbReference type="GO" id="GO:0004722">
    <property type="term" value="F:protein serine/threonine phosphatase activity"/>
    <property type="evidence" value="ECO:0007669"/>
    <property type="project" value="UniProtKB-EC"/>
</dbReference>
<evidence type="ECO:0000256" key="2">
    <source>
        <dbReference type="ARBA" id="ARBA00009580"/>
    </source>
</evidence>
<evidence type="ECO:0000256" key="5">
    <source>
        <dbReference type="ARBA" id="ARBA00022801"/>
    </source>
</evidence>
<feature type="domain" description="DEK-C" evidence="12">
    <location>
        <begin position="210"/>
        <end position="265"/>
    </location>
</feature>
<feature type="domain" description="Tyrosine-protein phosphatase" evidence="10">
    <location>
        <begin position="269"/>
        <end position="410"/>
    </location>
</feature>
<dbReference type="GO" id="GO:0005856">
    <property type="term" value="C:cytoskeleton"/>
    <property type="evidence" value="ECO:0007669"/>
    <property type="project" value="UniProtKB-SubCell"/>
</dbReference>
<dbReference type="FunFam" id="3.90.190.10:FF:000004">
    <property type="entry name" value="Protein phosphatase Slingshot homolog 2"/>
    <property type="match status" value="1"/>
</dbReference>
<dbReference type="EMBL" id="VIIS01000103">
    <property type="protein sequence ID" value="KAF0313252.1"/>
    <property type="molecule type" value="Genomic_DNA"/>
</dbReference>
<evidence type="ECO:0000313" key="13">
    <source>
        <dbReference type="EMBL" id="KAF0313252.1"/>
    </source>
</evidence>
<dbReference type="Pfam" id="PF00782">
    <property type="entry name" value="DSPc"/>
    <property type="match status" value="1"/>
</dbReference>
<accession>A0A6A4XFG6</accession>
<gene>
    <name evidence="13" type="primary">ssh</name>
    <name evidence="13" type="ORF">FJT64_001638</name>
</gene>
<keyword evidence="14" id="KW-1185">Reference proteome</keyword>
<dbReference type="InterPro" id="IPR020422">
    <property type="entry name" value="TYR_PHOSPHATASE_DUAL_dom"/>
</dbReference>
<dbReference type="InterPro" id="IPR014876">
    <property type="entry name" value="DEK_C"/>
</dbReference>
<feature type="region of interest" description="Disordered" evidence="9">
    <location>
        <begin position="729"/>
        <end position="809"/>
    </location>
</feature>
<dbReference type="SUPFAM" id="SSF52799">
    <property type="entry name" value="(Phosphotyrosine protein) phosphatases II"/>
    <property type="match status" value="1"/>
</dbReference>
<feature type="region of interest" description="Disordered" evidence="9">
    <location>
        <begin position="590"/>
        <end position="619"/>
    </location>
</feature>
<keyword evidence="6" id="KW-0904">Protein phosphatase</keyword>
<dbReference type="InterPro" id="IPR016130">
    <property type="entry name" value="Tyr_Pase_AS"/>
</dbReference>
<dbReference type="PROSITE" id="PS51998">
    <property type="entry name" value="DEK_C"/>
    <property type="match status" value="1"/>
</dbReference>
<reference evidence="13 14" key="1">
    <citation type="submission" date="2019-07" db="EMBL/GenBank/DDBJ databases">
        <title>Draft genome assembly of a fouling barnacle, Amphibalanus amphitrite (Darwin, 1854): The first reference genome for Thecostraca.</title>
        <authorList>
            <person name="Kim W."/>
        </authorList>
    </citation>
    <scope>NUCLEOTIDE SEQUENCE [LARGE SCALE GENOMIC DNA]</scope>
    <source>
        <strain evidence="13">SNU_AA5</strain>
        <tissue evidence="13">Soma without cirri and trophi</tissue>
    </source>
</reference>
<dbReference type="InterPro" id="IPR043588">
    <property type="entry name" value="SSH-N"/>
</dbReference>
<keyword evidence="7" id="KW-0206">Cytoskeleton</keyword>
<dbReference type="InterPro" id="IPR000387">
    <property type="entry name" value="Tyr_Pase_dom"/>
</dbReference>
<evidence type="ECO:0000256" key="7">
    <source>
        <dbReference type="ARBA" id="ARBA00023212"/>
    </source>
</evidence>
<dbReference type="Pfam" id="PF23040">
    <property type="entry name" value="PH_SSH1-like_1st"/>
    <property type="match status" value="1"/>
</dbReference>
<dbReference type="PANTHER" id="PTHR45864">
    <property type="entry name" value="SLINGSHOT PROTEIN PHOSPHATASE HOMOLOG"/>
    <property type="match status" value="1"/>
</dbReference>
<keyword evidence="5" id="KW-0378">Hydrolase</keyword>
<dbReference type="OrthoDB" id="5779068at2759"/>
<dbReference type="GO" id="GO:0030837">
    <property type="term" value="P:negative regulation of actin filament polymerization"/>
    <property type="evidence" value="ECO:0007669"/>
    <property type="project" value="InterPro"/>
</dbReference>
<dbReference type="SMART" id="SM00195">
    <property type="entry name" value="DSPc"/>
    <property type="match status" value="1"/>
</dbReference>
<comment type="subcellular location">
    <subcellularLocation>
        <location evidence="1">Cytoplasm</location>
        <location evidence="1">Cytoskeleton</location>
    </subcellularLocation>
</comment>
<dbReference type="Gene3D" id="3.90.190.10">
    <property type="entry name" value="Protein tyrosine phosphatase superfamily"/>
    <property type="match status" value="1"/>
</dbReference>
<dbReference type="PROSITE" id="PS00383">
    <property type="entry name" value="TYR_PHOSPHATASE_1"/>
    <property type="match status" value="1"/>
</dbReference>
<feature type="region of interest" description="Disordered" evidence="9">
    <location>
        <begin position="451"/>
        <end position="529"/>
    </location>
</feature>
<feature type="compositionally biased region" description="Pro residues" evidence="9">
    <location>
        <begin position="732"/>
        <end position="747"/>
    </location>
</feature>
<evidence type="ECO:0000256" key="8">
    <source>
        <dbReference type="ARBA" id="ARBA00048336"/>
    </source>
</evidence>
<evidence type="ECO:0000313" key="14">
    <source>
        <dbReference type="Proteomes" id="UP000440578"/>
    </source>
</evidence>
<keyword evidence="4" id="KW-0963">Cytoplasm</keyword>
<evidence type="ECO:0000259" key="10">
    <source>
        <dbReference type="PROSITE" id="PS50054"/>
    </source>
</evidence>
<comment type="catalytic activity">
    <reaction evidence="8">
        <text>O-phospho-L-threonyl-[protein] + H2O = L-threonyl-[protein] + phosphate</text>
        <dbReference type="Rhea" id="RHEA:47004"/>
        <dbReference type="Rhea" id="RHEA-COMP:11060"/>
        <dbReference type="Rhea" id="RHEA-COMP:11605"/>
        <dbReference type="ChEBI" id="CHEBI:15377"/>
        <dbReference type="ChEBI" id="CHEBI:30013"/>
        <dbReference type="ChEBI" id="CHEBI:43474"/>
        <dbReference type="ChEBI" id="CHEBI:61977"/>
        <dbReference type="EC" id="3.1.3.16"/>
    </reaction>
</comment>
<protein>
    <recommendedName>
        <fullName evidence="3">protein-serine/threonine phosphatase</fullName>
        <ecNumber evidence="3">3.1.3.16</ecNumber>
    </recommendedName>
</protein>
<dbReference type="InterPro" id="IPR043587">
    <property type="entry name" value="Phosphatase_SSH-like"/>
</dbReference>
<dbReference type="AlphaFoldDB" id="A0A6A4XFG6"/>
<feature type="domain" description="Tyrosine specific protein phosphatases" evidence="11">
    <location>
        <begin position="331"/>
        <end position="388"/>
    </location>
</feature>
<evidence type="ECO:0000256" key="4">
    <source>
        <dbReference type="ARBA" id="ARBA00022490"/>
    </source>
</evidence>